<dbReference type="KEGG" id="tel:tll0621"/>
<dbReference type="PANTHER" id="PTHR23419:SF8">
    <property type="entry name" value="FI09726P"/>
    <property type="match status" value="1"/>
</dbReference>
<accession>Q8DL76</accession>
<gene>
    <name evidence="2" type="ordered locus">tll0621</name>
</gene>
<dbReference type="Pfam" id="PF03091">
    <property type="entry name" value="CutA1"/>
    <property type="match status" value="1"/>
</dbReference>
<dbReference type="InterPro" id="IPR011322">
    <property type="entry name" value="N-reg_PII-like_a/b"/>
</dbReference>
<sequence length="117" mass="13020">MRTAGLETAAEYCVVIVTTATEAEALSLADHLVAEHLAACVQILPIQSIYRWQGAVHRDPEWQLLIKTPIALFEPVRDRLLALHSYEVPEIIALPIIAGSPAYLNWIKEQTHKPSRG</sequence>
<dbReference type="PANTHER" id="PTHR23419">
    <property type="entry name" value="DIVALENT CATION TOLERANCE CUTA-RELATED"/>
    <property type="match status" value="1"/>
</dbReference>
<keyword evidence="3" id="KW-1185">Reference proteome</keyword>
<dbReference type="EMBL" id="BA000039">
    <property type="protein sequence ID" value="BAC08172.1"/>
    <property type="molecule type" value="Genomic_DNA"/>
</dbReference>
<dbReference type="EnsemblBacteria" id="BAC08172">
    <property type="protein sequence ID" value="BAC08172"/>
    <property type="gene ID" value="BAC08172"/>
</dbReference>
<organism evidence="2 3">
    <name type="scientific">Thermosynechococcus vestitus (strain NIES-2133 / IAM M-273 / BP-1)</name>
    <dbReference type="NCBI Taxonomy" id="197221"/>
    <lineage>
        <taxon>Bacteria</taxon>
        <taxon>Bacillati</taxon>
        <taxon>Cyanobacteriota</taxon>
        <taxon>Cyanophyceae</taxon>
        <taxon>Acaryochloridales</taxon>
        <taxon>Thermosynechococcaceae</taxon>
        <taxon>Thermosynechococcus</taxon>
    </lineage>
</organism>
<comment type="similarity">
    <text evidence="1">Belongs to the CutA family.</text>
</comment>
<dbReference type="GO" id="GO:0010038">
    <property type="term" value="P:response to metal ion"/>
    <property type="evidence" value="ECO:0007669"/>
    <property type="project" value="InterPro"/>
</dbReference>
<protein>
    <submittedName>
        <fullName evidence="2">Divalent cation tolerance protein</fullName>
    </submittedName>
</protein>
<dbReference type="Gene3D" id="3.30.70.120">
    <property type="match status" value="1"/>
</dbReference>
<dbReference type="InterPro" id="IPR015867">
    <property type="entry name" value="N-reg_PII/ATP_PRibTrfase_C"/>
</dbReference>
<dbReference type="SUPFAM" id="SSF54913">
    <property type="entry name" value="GlnB-like"/>
    <property type="match status" value="1"/>
</dbReference>
<dbReference type="eggNOG" id="COG1324">
    <property type="taxonomic scope" value="Bacteria"/>
</dbReference>
<dbReference type="Proteomes" id="UP000000440">
    <property type="component" value="Chromosome"/>
</dbReference>
<evidence type="ECO:0000256" key="1">
    <source>
        <dbReference type="ARBA" id="ARBA00010169"/>
    </source>
</evidence>
<dbReference type="GO" id="GO:0005507">
    <property type="term" value="F:copper ion binding"/>
    <property type="evidence" value="ECO:0007669"/>
    <property type="project" value="TreeGrafter"/>
</dbReference>
<evidence type="ECO:0000313" key="2">
    <source>
        <dbReference type="EMBL" id="BAC08172.1"/>
    </source>
</evidence>
<proteinExistence type="inferred from homology"/>
<dbReference type="AlphaFoldDB" id="Q8DL76"/>
<reference evidence="2 3" key="1">
    <citation type="journal article" date="2002" name="DNA Res.">
        <title>Complete genome structure of the thermophilic cyanobacterium Thermosynechococcus elongatus BP-1.</title>
        <authorList>
            <person name="Nakamura Y."/>
            <person name="Kaneko T."/>
            <person name="Sato S."/>
            <person name="Ikeuchi M."/>
            <person name="Katoh H."/>
            <person name="Sasamoto S."/>
            <person name="Watanabe A."/>
            <person name="Iriguchi M."/>
            <person name="Kawashima K."/>
            <person name="Kimura T."/>
            <person name="Kishida Y."/>
            <person name="Kiyokawa C."/>
            <person name="Kohara M."/>
            <person name="Matsumoto M."/>
            <person name="Matsuno A."/>
            <person name="Nakazaki N."/>
            <person name="Shimpo S."/>
            <person name="Sugimoto M."/>
            <person name="Takeuchi C."/>
            <person name="Yamada M."/>
            <person name="Tabata S."/>
        </authorList>
    </citation>
    <scope>NUCLEOTIDE SEQUENCE [LARGE SCALE GENOMIC DNA]</scope>
    <source>
        <strain evidence="3">IAM M-273 / NIES-2133 / BP-1</strain>
    </source>
</reference>
<dbReference type="PATRIC" id="fig|197221.4.peg.660"/>
<evidence type="ECO:0000313" key="3">
    <source>
        <dbReference type="Proteomes" id="UP000000440"/>
    </source>
</evidence>
<dbReference type="InterPro" id="IPR004323">
    <property type="entry name" value="Ion_tolerance_CutA"/>
</dbReference>
<name>Q8DL76_THEVB</name>
<dbReference type="STRING" id="197221.gene:10747210"/>